<feature type="transmembrane region" description="Helical" evidence="7">
    <location>
        <begin position="201"/>
        <end position="219"/>
    </location>
</feature>
<proteinExistence type="inferred from homology"/>
<feature type="transmembrane region" description="Helical" evidence="7">
    <location>
        <begin position="72"/>
        <end position="93"/>
    </location>
</feature>
<organism evidence="10 11">
    <name type="scientific">Arthrobacter burdickii</name>
    <dbReference type="NCBI Taxonomy" id="3035920"/>
    <lineage>
        <taxon>Bacteria</taxon>
        <taxon>Bacillati</taxon>
        <taxon>Actinomycetota</taxon>
        <taxon>Actinomycetes</taxon>
        <taxon>Micrococcales</taxon>
        <taxon>Micrococcaceae</taxon>
        <taxon>Arthrobacter</taxon>
    </lineage>
</organism>
<evidence type="ECO:0000256" key="5">
    <source>
        <dbReference type="ARBA" id="ARBA00022989"/>
    </source>
</evidence>
<feature type="region of interest" description="Disordered" evidence="8">
    <location>
        <begin position="1"/>
        <end position="31"/>
    </location>
</feature>
<dbReference type="PROSITE" id="PS50928">
    <property type="entry name" value="ABC_TM1"/>
    <property type="match status" value="1"/>
</dbReference>
<keyword evidence="6 7" id="KW-0472">Membrane</keyword>
<dbReference type="InterPro" id="IPR000515">
    <property type="entry name" value="MetI-like"/>
</dbReference>
<sequence length="341" mass="36047">MPEPTSPSTSPTSRPASTAAPAARTKTSPYPIEHFVADPDETPIRATDSAVSDVAPRSLWGEAWRSLRKQPLFLISSILILGVIFVALFPGVFTHEPPNENCLLANSDGGPTAGHPLGFTVQGCDILSRVVHGTRSSLTVGLFATLGVVLIGGLIGALAGFFGGWVDAILARVGDIFFALPLILGAIVVVQLPVFQQNRNVWTLVVILVAFGWPQIARITRAAVIEVRNADFVTAARSLGVSPLGALVKHVIPNALAPVIVIATISLGTFIVAESTLSFLGIGLPPDVMSWGNDIFSAKPSLRSNPMAIFWPGLALSITVLSFIMLGDALRDALDPKARKR</sequence>
<feature type="transmembrane region" description="Helical" evidence="7">
    <location>
        <begin position="140"/>
        <end position="164"/>
    </location>
</feature>
<comment type="subcellular location">
    <subcellularLocation>
        <location evidence="1 7">Cell membrane</location>
        <topology evidence="1 7">Multi-pass membrane protein</topology>
    </subcellularLocation>
</comment>
<reference evidence="10" key="1">
    <citation type="submission" date="2023-06" db="EMBL/GenBank/DDBJ databases">
        <title>MT1 and MT2 Draft Genomes of Novel Species.</title>
        <authorList>
            <person name="Venkateswaran K."/>
        </authorList>
    </citation>
    <scope>NUCLEOTIDE SEQUENCE</scope>
    <source>
        <strain evidence="10">IIF3SC-B10</strain>
    </source>
</reference>
<evidence type="ECO:0000313" key="10">
    <source>
        <dbReference type="EMBL" id="MDN4610946.1"/>
    </source>
</evidence>
<evidence type="ECO:0000256" key="6">
    <source>
        <dbReference type="ARBA" id="ARBA00023136"/>
    </source>
</evidence>
<dbReference type="Gene3D" id="1.10.3720.10">
    <property type="entry name" value="MetI-like"/>
    <property type="match status" value="1"/>
</dbReference>
<evidence type="ECO:0000256" key="8">
    <source>
        <dbReference type="SAM" id="MobiDB-lite"/>
    </source>
</evidence>
<dbReference type="CDD" id="cd06261">
    <property type="entry name" value="TM_PBP2"/>
    <property type="match status" value="1"/>
</dbReference>
<feature type="compositionally biased region" description="Low complexity" evidence="8">
    <location>
        <begin position="1"/>
        <end position="29"/>
    </location>
</feature>
<evidence type="ECO:0000256" key="4">
    <source>
        <dbReference type="ARBA" id="ARBA00022692"/>
    </source>
</evidence>
<name>A0ABT8K0J1_9MICC</name>
<dbReference type="Pfam" id="PF00528">
    <property type="entry name" value="BPD_transp_1"/>
    <property type="match status" value="1"/>
</dbReference>
<dbReference type="PANTHER" id="PTHR43386">
    <property type="entry name" value="OLIGOPEPTIDE TRANSPORT SYSTEM PERMEASE PROTEIN APPC"/>
    <property type="match status" value="1"/>
</dbReference>
<dbReference type="PANTHER" id="PTHR43386:SF6">
    <property type="entry name" value="ABC TRANSPORTER PERMEASE PROTEIN"/>
    <property type="match status" value="1"/>
</dbReference>
<dbReference type="InterPro" id="IPR025966">
    <property type="entry name" value="OppC_N"/>
</dbReference>
<feature type="transmembrane region" description="Helical" evidence="7">
    <location>
        <begin position="176"/>
        <end position="195"/>
    </location>
</feature>
<feature type="domain" description="ABC transmembrane type-1" evidence="9">
    <location>
        <begin position="134"/>
        <end position="327"/>
    </location>
</feature>
<comment type="caution">
    <text evidence="10">The sequence shown here is derived from an EMBL/GenBank/DDBJ whole genome shotgun (WGS) entry which is preliminary data.</text>
</comment>
<keyword evidence="11" id="KW-1185">Reference proteome</keyword>
<keyword evidence="3" id="KW-1003">Cell membrane</keyword>
<dbReference type="EMBL" id="JAROCG010000001">
    <property type="protein sequence ID" value="MDN4610946.1"/>
    <property type="molecule type" value="Genomic_DNA"/>
</dbReference>
<comment type="similarity">
    <text evidence="7">Belongs to the binding-protein-dependent transport system permease family.</text>
</comment>
<keyword evidence="2 7" id="KW-0813">Transport</keyword>
<dbReference type="Proteomes" id="UP001174209">
    <property type="component" value="Unassembled WGS sequence"/>
</dbReference>
<evidence type="ECO:0000256" key="7">
    <source>
        <dbReference type="RuleBase" id="RU363032"/>
    </source>
</evidence>
<feature type="transmembrane region" description="Helical" evidence="7">
    <location>
        <begin position="309"/>
        <end position="330"/>
    </location>
</feature>
<evidence type="ECO:0000256" key="1">
    <source>
        <dbReference type="ARBA" id="ARBA00004651"/>
    </source>
</evidence>
<keyword evidence="5 7" id="KW-1133">Transmembrane helix</keyword>
<accession>A0ABT8K0J1</accession>
<dbReference type="InterPro" id="IPR035906">
    <property type="entry name" value="MetI-like_sf"/>
</dbReference>
<dbReference type="Pfam" id="PF12911">
    <property type="entry name" value="OppC_N"/>
    <property type="match status" value="1"/>
</dbReference>
<gene>
    <name evidence="10" type="ORF">P5G52_08670</name>
</gene>
<feature type="transmembrane region" description="Helical" evidence="7">
    <location>
        <begin position="259"/>
        <end position="284"/>
    </location>
</feature>
<evidence type="ECO:0000313" key="11">
    <source>
        <dbReference type="Proteomes" id="UP001174209"/>
    </source>
</evidence>
<evidence type="ECO:0000256" key="3">
    <source>
        <dbReference type="ARBA" id="ARBA00022475"/>
    </source>
</evidence>
<dbReference type="RefSeq" id="WP_301226537.1">
    <property type="nucleotide sequence ID" value="NZ_JAROCG010000001.1"/>
</dbReference>
<evidence type="ECO:0000259" key="9">
    <source>
        <dbReference type="PROSITE" id="PS50928"/>
    </source>
</evidence>
<protein>
    <submittedName>
        <fullName evidence="10">ABC transporter permease</fullName>
    </submittedName>
</protein>
<dbReference type="SUPFAM" id="SSF161098">
    <property type="entry name" value="MetI-like"/>
    <property type="match status" value="1"/>
</dbReference>
<evidence type="ECO:0000256" key="2">
    <source>
        <dbReference type="ARBA" id="ARBA00022448"/>
    </source>
</evidence>
<keyword evidence="4 7" id="KW-0812">Transmembrane</keyword>
<dbReference type="InterPro" id="IPR050366">
    <property type="entry name" value="BP-dependent_transpt_permease"/>
</dbReference>